<gene>
    <name evidence="13" type="ordered locus">VS_II1388</name>
</gene>
<feature type="binding site" evidence="10">
    <location>
        <position position="71"/>
    </location>
    <ligand>
        <name>substrate</name>
    </ligand>
</feature>
<dbReference type="InterPro" id="IPR018120">
    <property type="entry name" value="Glyco_hydro_1_AS"/>
</dbReference>
<dbReference type="PANTHER" id="PTHR10353:SF36">
    <property type="entry name" value="LP05116P"/>
    <property type="match status" value="1"/>
</dbReference>
<evidence type="ECO:0000256" key="1">
    <source>
        <dbReference type="ARBA" id="ARBA00000448"/>
    </source>
</evidence>
<feature type="binding site" evidence="10">
    <location>
        <begin position="451"/>
        <end position="452"/>
    </location>
    <ligand>
        <name>substrate</name>
    </ligand>
</feature>
<dbReference type="PRINTS" id="PR00131">
    <property type="entry name" value="GLHYDRLASE1"/>
</dbReference>
<dbReference type="PANTHER" id="PTHR10353">
    <property type="entry name" value="GLYCOSYL HYDROLASE"/>
    <property type="match status" value="1"/>
</dbReference>
<evidence type="ECO:0000256" key="9">
    <source>
        <dbReference type="PIRSR" id="PIRSR617736-1"/>
    </source>
</evidence>
<reference evidence="13 14" key="1">
    <citation type="submission" date="2009-02" db="EMBL/GenBank/DDBJ databases">
        <title>Vibrio splendidus str. LGP32 complete genome.</title>
        <authorList>
            <person name="Mazel D."/>
            <person name="Le Roux F."/>
        </authorList>
    </citation>
    <scope>NUCLEOTIDE SEQUENCE [LARGE SCALE GENOMIC DNA]</scope>
    <source>
        <strain evidence="13 14">LGP32</strain>
    </source>
</reference>
<keyword evidence="8" id="KW-0624">Polysaccharide degradation</keyword>
<feature type="binding site" evidence="10">
    <location>
        <position position="444"/>
    </location>
    <ligand>
        <name>substrate</name>
    </ligand>
</feature>
<evidence type="ECO:0000256" key="6">
    <source>
        <dbReference type="ARBA" id="ARBA00023277"/>
    </source>
</evidence>
<dbReference type="FunFam" id="3.20.20.80:FF:000004">
    <property type="entry name" value="Beta-glucosidase 6-phospho-beta-glucosidase"/>
    <property type="match status" value="1"/>
</dbReference>
<organism evidence="13 14">
    <name type="scientific">Vibrio atlanticus (strain LGP32)</name>
    <name type="common">Vibrio splendidus (strain Mel32)</name>
    <dbReference type="NCBI Taxonomy" id="575788"/>
    <lineage>
        <taxon>Bacteria</taxon>
        <taxon>Pseudomonadati</taxon>
        <taxon>Pseudomonadota</taxon>
        <taxon>Gammaproteobacteria</taxon>
        <taxon>Vibrionales</taxon>
        <taxon>Vibrionaceae</taxon>
        <taxon>Vibrio</taxon>
    </lineage>
</organism>
<dbReference type="SUPFAM" id="SSF51445">
    <property type="entry name" value="(Trans)glycosidases"/>
    <property type="match status" value="1"/>
</dbReference>
<comment type="catalytic activity">
    <reaction evidence="1 12">
        <text>Hydrolysis of terminal, non-reducing beta-D-glucosyl residues with release of beta-D-glucose.</text>
        <dbReference type="EC" id="3.2.1.21"/>
    </reaction>
</comment>
<evidence type="ECO:0000256" key="4">
    <source>
        <dbReference type="ARBA" id="ARBA00022801"/>
    </source>
</evidence>
<dbReference type="eggNOG" id="COG2723">
    <property type="taxonomic scope" value="Bacteria"/>
</dbReference>
<evidence type="ECO:0000313" key="13">
    <source>
        <dbReference type="EMBL" id="CAV27501.1"/>
    </source>
</evidence>
<dbReference type="Gene3D" id="3.20.20.80">
    <property type="entry name" value="Glycosidases"/>
    <property type="match status" value="1"/>
</dbReference>
<dbReference type="GO" id="GO:0030245">
    <property type="term" value="P:cellulose catabolic process"/>
    <property type="evidence" value="ECO:0007669"/>
    <property type="project" value="UniProtKB-KW"/>
</dbReference>
<feature type="binding site" evidence="10">
    <location>
        <position position="342"/>
    </location>
    <ligand>
        <name>substrate</name>
    </ligand>
</feature>
<evidence type="ECO:0000256" key="7">
    <source>
        <dbReference type="ARBA" id="ARBA00023295"/>
    </source>
</evidence>
<comment type="similarity">
    <text evidence="2 12">Belongs to the glycosyl hydrolase 1 family.</text>
</comment>
<protein>
    <recommendedName>
        <fullName evidence="3 12">Beta-glucosidase</fullName>
        <ecNumber evidence="3 12">3.2.1.21</ecNumber>
    </recommendedName>
</protein>
<name>B7VTD4_VIBA3</name>
<feature type="active site" description="Proton donor" evidence="9">
    <location>
        <position position="216"/>
    </location>
</feature>
<dbReference type="STRING" id="575788.VS_II1388"/>
<dbReference type="EMBL" id="FM954973">
    <property type="protein sequence ID" value="CAV27501.1"/>
    <property type="molecule type" value="Genomic_DNA"/>
</dbReference>
<evidence type="ECO:0000256" key="12">
    <source>
        <dbReference type="RuleBase" id="RU361175"/>
    </source>
</evidence>
<feature type="binding site" evidence="10">
    <location>
        <position position="171"/>
    </location>
    <ligand>
        <name>substrate</name>
    </ligand>
</feature>
<feature type="binding site" evidence="10">
    <location>
        <position position="215"/>
    </location>
    <ligand>
        <name>substrate</name>
    </ligand>
</feature>
<dbReference type="HOGENOM" id="CLU_001859_1_3_6"/>
<dbReference type="InterPro" id="IPR001360">
    <property type="entry name" value="Glyco_hydro_1"/>
</dbReference>
<dbReference type="InterPro" id="IPR017736">
    <property type="entry name" value="Glyco_hydro_1_beta-glucosidase"/>
</dbReference>
<dbReference type="PROSITE" id="PS00653">
    <property type="entry name" value="GLYCOSYL_HYDROL_F1_2"/>
    <property type="match status" value="1"/>
</dbReference>
<dbReference type="NCBIfam" id="TIGR03356">
    <property type="entry name" value="BGL"/>
    <property type="match status" value="1"/>
</dbReference>
<evidence type="ECO:0000256" key="5">
    <source>
        <dbReference type="ARBA" id="ARBA00023001"/>
    </source>
</evidence>
<evidence type="ECO:0000256" key="3">
    <source>
        <dbReference type="ARBA" id="ARBA00012744"/>
    </source>
</evidence>
<dbReference type="KEGG" id="vsp:VS_II1388"/>
<evidence type="ECO:0000256" key="8">
    <source>
        <dbReference type="ARBA" id="ARBA00023326"/>
    </source>
</evidence>
<dbReference type="Pfam" id="PF00232">
    <property type="entry name" value="Glyco_hydro_1"/>
    <property type="match status" value="1"/>
</dbReference>
<feature type="active site" description="Nucleophile" evidence="9 11">
    <location>
        <position position="398"/>
    </location>
</feature>
<dbReference type="EC" id="3.2.1.21" evidence="3 12"/>
<dbReference type="Proteomes" id="UP000009100">
    <property type="component" value="Chromosome 2"/>
</dbReference>
<evidence type="ECO:0000256" key="11">
    <source>
        <dbReference type="PROSITE-ProRule" id="PRU10055"/>
    </source>
</evidence>
<dbReference type="InterPro" id="IPR017853">
    <property type="entry name" value="GH"/>
</dbReference>
<evidence type="ECO:0000256" key="10">
    <source>
        <dbReference type="PIRSR" id="PIRSR617736-2"/>
    </source>
</evidence>
<keyword evidence="4 12" id="KW-0378">Hydrolase</keyword>
<evidence type="ECO:0000313" key="14">
    <source>
        <dbReference type="Proteomes" id="UP000009100"/>
    </source>
</evidence>
<keyword evidence="6" id="KW-0119">Carbohydrate metabolism</keyword>
<sequence length="493" mass="56567">MGRGNARYHNFYFTARDYLLVRIETDDQWFNVRRSQRLGLRVITMNKYQLPSDSKLRSKEFVFGVATSSYQIEGGVEEGGRTPSIWDTFCKTPGKVDNGDSGDVACDHYHLWQQDIEMIQGLGVDAYRLSIAWPRILPQDGVVNQQGLEFYGQIIDECHARGMKVYVTLYHWDLPQYLEDKGGWLNRETSYKFAEYAEVVSKYFGDNIDVYTTLNEPFVSAFLGYRWGEHAPGIKGEKEGYLASHHLMLAHGLAMPILRNNAPHAKHGVVFNATPAYPLTPQDQAAADYCEAENYHWFIDPVLKGEYPQLVVERQAMNMPMILEGDLDIISAPVDYIGINYYTRNVARFNENGDIESVKQTEAEHTYIGWEINPQGLTDLLVRLDARYENMPPIYITENGAAGNDERVNGQVMDDQRVRYFQGHIEAVHNAVEAGVKVDGYFAWSLMDNFEWAFGYCQRFGIVHVDYTTQERTLKQSAIAYRNMLLERAEENR</sequence>
<proteinExistence type="inferred from homology"/>
<evidence type="ECO:0000256" key="2">
    <source>
        <dbReference type="ARBA" id="ARBA00010838"/>
    </source>
</evidence>
<dbReference type="GO" id="GO:0008422">
    <property type="term" value="F:beta-glucosidase activity"/>
    <property type="evidence" value="ECO:0007669"/>
    <property type="project" value="UniProtKB-EC"/>
</dbReference>
<dbReference type="AlphaFoldDB" id="B7VTD4"/>
<keyword evidence="7 12" id="KW-0326">Glycosidase</keyword>
<accession>B7VTD4</accession>
<dbReference type="PROSITE" id="PS00572">
    <property type="entry name" value="GLYCOSYL_HYDROL_F1_1"/>
    <property type="match status" value="1"/>
</dbReference>
<dbReference type="CAZy" id="GH1">
    <property type="family name" value="Glycoside Hydrolase Family 1"/>
</dbReference>
<dbReference type="InterPro" id="IPR033132">
    <property type="entry name" value="GH_1_N_CS"/>
</dbReference>
<keyword evidence="5" id="KW-0136">Cellulose degradation</keyword>